<organism evidence="2 3">
    <name type="scientific">Engystomops pustulosus</name>
    <name type="common">Tungara frog</name>
    <name type="synonym">Physalaemus pustulosus</name>
    <dbReference type="NCBI Taxonomy" id="76066"/>
    <lineage>
        <taxon>Eukaryota</taxon>
        <taxon>Metazoa</taxon>
        <taxon>Chordata</taxon>
        <taxon>Craniata</taxon>
        <taxon>Vertebrata</taxon>
        <taxon>Euteleostomi</taxon>
        <taxon>Amphibia</taxon>
        <taxon>Batrachia</taxon>
        <taxon>Anura</taxon>
        <taxon>Neobatrachia</taxon>
        <taxon>Hyloidea</taxon>
        <taxon>Leptodactylidae</taxon>
        <taxon>Leiuperinae</taxon>
        <taxon>Engystomops</taxon>
    </lineage>
</organism>
<gene>
    <name evidence="2" type="ORF">GDO81_020502</name>
</gene>
<feature type="region of interest" description="Disordered" evidence="1">
    <location>
        <begin position="275"/>
        <end position="296"/>
    </location>
</feature>
<evidence type="ECO:0000313" key="3">
    <source>
        <dbReference type="Proteomes" id="UP000824782"/>
    </source>
</evidence>
<protein>
    <submittedName>
        <fullName evidence="2">Uncharacterized protein</fullName>
    </submittedName>
</protein>
<evidence type="ECO:0000256" key="1">
    <source>
        <dbReference type="SAM" id="MobiDB-lite"/>
    </source>
</evidence>
<dbReference type="GO" id="GO:1990918">
    <property type="term" value="P:double-strand break repair involved in meiotic recombination"/>
    <property type="evidence" value="ECO:0007669"/>
    <property type="project" value="InterPro"/>
</dbReference>
<comment type="caution">
    <text evidence="2">The sequence shown here is derived from an EMBL/GenBank/DDBJ whole genome shotgun (WGS) entry which is preliminary data.</text>
</comment>
<sequence length="407" mass="43995">MDNQEKSLFPDLNPEVSPLSLPAVLPTCHQGDHPDMNPEGSPLSLPAVLPTCHQGDHPDLNPEVSPLSLPAVLPACHQGNHQSTNGVDTTLLLETFRTNNTEHVSEGVTGNLCPMPIEESENSIKCPDETDVVPAGVTEILETGRQVNGAHLPGDCPIIFPEGRLVVGNGCAAGDVSEVQLVDTCMDVSALLLDLEPQLDLQKAQKTPDLPKTPNITEMVPQVSSSISQSDLQDSPTIKAAPYIPNYDLKVQERDGEPREDPKSLPQVIISAEETIPPQLPDAPSEDPIGLSNGLDVPDSQLLGALEESCEPGRSDENHISDYRQETPLTTTSLPRLPVTAALAQGTAGPDRSERRTEDASPTLQGLITELSNINRFIMSTYRELRQKRVRHVPGRASAGVRRRREM</sequence>
<name>A0AAV6Z9N3_ENGPU</name>
<evidence type="ECO:0000313" key="2">
    <source>
        <dbReference type="EMBL" id="KAG8545681.1"/>
    </source>
</evidence>
<dbReference type="EMBL" id="WNYA01001487">
    <property type="protein sequence ID" value="KAG8545681.1"/>
    <property type="molecule type" value="Genomic_DNA"/>
</dbReference>
<reference evidence="2" key="1">
    <citation type="thesis" date="2020" institute="ProQuest LLC" country="789 East Eisenhower Parkway, Ann Arbor, MI, USA">
        <title>Comparative Genomics and Chromosome Evolution.</title>
        <authorList>
            <person name="Mudd A.B."/>
        </authorList>
    </citation>
    <scope>NUCLEOTIDE SEQUENCE</scope>
    <source>
        <strain evidence="2">237g6f4</strain>
        <tissue evidence="2">Blood</tissue>
    </source>
</reference>
<dbReference type="Pfam" id="PF15710">
    <property type="entry name" value="Brme1"/>
    <property type="match status" value="1"/>
</dbReference>
<dbReference type="InterPro" id="IPR031441">
    <property type="entry name" value="Brme1"/>
</dbReference>
<feature type="region of interest" description="Disordered" evidence="1">
    <location>
        <begin position="344"/>
        <end position="364"/>
    </location>
</feature>
<keyword evidence="3" id="KW-1185">Reference proteome</keyword>
<dbReference type="Proteomes" id="UP000824782">
    <property type="component" value="Unassembled WGS sequence"/>
</dbReference>
<dbReference type="AlphaFoldDB" id="A0AAV6Z9N3"/>
<proteinExistence type="predicted"/>
<accession>A0AAV6Z9N3</accession>